<protein>
    <submittedName>
        <fullName evidence="1">Uncharacterized protein</fullName>
    </submittedName>
</protein>
<reference evidence="1 2" key="1">
    <citation type="journal article" date="2012" name="J. Bacteriol.">
        <title>Draft Genome Sequence of Plant Growth-Promoting Rhizobium Mesorhizobium amorphae, Isolated from Zinc-Lead Mine Tailings.</title>
        <authorList>
            <person name="Hao X."/>
            <person name="Lin Y."/>
            <person name="Johnstone L."/>
            <person name="Baltrus D.A."/>
            <person name="Miller S.J."/>
            <person name="Wei G."/>
            <person name="Rensing C."/>
        </authorList>
    </citation>
    <scope>NUCLEOTIDE SEQUENCE [LARGE SCALE GENOMIC DNA]</scope>
    <source>
        <strain evidence="1 2">CCNWGS0123</strain>
    </source>
</reference>
<keyword evidence="2" id="KW-1185">Reference proteome</keyword>
<evidence type="ECO:0000313" key="1">
    <source>
        <dbReference type="EMBL" id="EHH12565.1"/>
    </source>
</evidence>
<name>G6Y6R6_9HYPH</name>
<dbReference type="EMBL" id="AGSN01000075">
    <property type="protein sequence ID" value="EHH12565.1"/>
    <property type="molecule type" value="Genomic_DNA"/>
</dbReference>
<dbReference type="KEGG" id="mamo:A6B35_04255"/>
<dbReference type="RefSeq" id="WP_006201100.1">
    <property type="nucleotide sequence ID" value="NZ_AGSN01000075.1"/>
</dbReference>
<gene>
    <name evidence="1" type="ORF">MEA186_08158</name>
</gene>
<dbReference type="AlphaFoldDB" id="G6Y6R6"/>
<organism evidence="1 2">
    <name type="scientific">Mesorhizobium amorphae CCNWGS0123</name>
    <dbReference type="NCBI Taxonomy" id="1082933"/>
    <lineage>
        <taxon>Bacteria</taxon>
        <taxon>Pseudomonadati</taxon>
        <taxon>Pseudomonadota</taxon>
        <taxon>Alphaproteobacteria</taxon>
        <taxon>Hyphomicrobiales</taxon>
        <taxon>Phyllobacteriaceae</taxon>
        <taxon>Mesorhizobium</taxon>
    </lineage>
</organism>
<accession>G6Y6R6</accession>
<proteinExistence type="predicted"/>
<dbReference type="Proteomes" id="UP000002949">
    <property type="component" value="Unassembled WGS sequence"/>
</dbReference>
<evidence type="ECO:0000313" key="2">
    <source>
        <dbReference type="Proteomes" id="UP000002949"/>
    </source>
</evidence>
<sequence>MAEFGHKAEVSDLSLLSLLAAHEIERLQREEPSDGRYLAELRDRLEEQISGPSRADIRNIAPNTVQLYRQAVHAAIQADPGDFAALRAEITNLLEELRRVSERAKDRGAIGNLTPLLAFVSALHRQLLAQKQRTYANRSTSRYRV</sequence>